<evidence type="ECO:0000256" key="10">
    <source>
        <dbReference type="ARBA" id="ARBA00023277"/>
    </source>
</evidence>
<evidence type="ECO:0000256" key="5">
    <source>
        <dbReference type="ARBA" id="ARBA00022525"/>
    </source>
</evidence>
<dbReference type="Pfam" id="PF00331">
    <property type="entry name" value="Glyco_hydro_10"/>
    <property type="match status" value="1"/>
</dbReference>
<keyword evidence="11 13" id="KW-0326">Glycosidase</keyword>
<dbReference type="InterPro" id="IPR001000">
    <property type="entry name" value="GH10_dom"/>
</dbReference>
<dbReference type="EC" id="3.2.1.8" evidence="13"/>
<evidence type="ECO:0000256" key="9">
    <source>
        <dbReference type="ARBA" id="ARBA00023088"/>
    </source>
</evidence>
<organism evidence="16 17">
    <name type="scientific">Alkalicoccus daliensis</name>
    <dbReference type="NCBI Taxonomy" id="745820"/>
    <lineage>
        <taxon>Bacteria</taxon>
        <taxon>Bacillati</taxon>
        <taxon>Bacillota</taxon>
        <taxon>Bacilli</taxon>
        <taxon>Bacillales</taxon>
        <taxon>Bacillaceae</taxon>
        <taxon>Alkalicoccus</taxon>
    </lineage>
</organism>
<comment type="pathway">
    <text evidence="3">Glycan degradation; xylan degradation.</text>
</comment>
<dbReference type="PANTHER" id="PTHR31490:SF90">
    <property type="entry name" value="ENDO-1,4-BETA-XYLANASE A"/>
    <property type="match status" value="1"/>
</dbReference>
<dbReference type="PANTHER" id="PTHR31490">
    <property type="entry name" value="GLYCOSYL HYDROLASE"/>
    <property type="match status" value="1"/>
</dbReference>
<dbReference type="PROSITE" id="PS51760">
    <property type="entry name" value="GH10_2"/>
    <property type="match status" value="1"/>
</dbReference>
<evidence type="ECO:0000256" key="12">
    <source>
        <dbReference type="ARBA" id="ARBA00023326"/>
    </source>
</evidence>
<dbReference type="InterPro" id="IPR044846">
    <property type="entry name" value="GH10"/>
</dbReference>
<keyword evidence="9" id="KW-0572">Peptidoglycan-anchor</keyword>
<evidence type="ECO:0000256" key="6">
    <source>
        <dbReference type="ARBA" id="ARBA00022651"/>
    </source>
</evidence>
<feature type="domain" description="GH10" evidence="15">
    <location>
        <begin position="34"/>
        <end position="380"/>
    </location>
</feature>
<evidence type="ECO:0000256" key="1">
    <source>
        <dbReference type="ARBA" id="ARBA00000681"/>
    </source>
</evidence>
<dbReference type="AlphaFoldDB" id="A0A1H0IQP2"/>
<dbReference type="NCBIfam" id="TIGR01167">
    <property type="entry name" value="LPXTG_anchor"/>
    <property type="match status" value="1"/>
</dbReference>
<evidence type="ECO:0000259" key="15">
    <source>
        <dbReference type="PROSITE" id="PS51760"/>
    </source>
</evidence>
<dbReference type="EMBL" id="FNIL01000011">
    <property type="protein sequence ID" value="SDO33718.1"/>
    <property type="molecule type" value="Genomic_DNA"/>
</dbReference>
<dbReference type="Pfam" id="PF00746">
    <property type="entry name" value="Gram_pos_anchor"/>
    <property type="match status" value="1"/>
</dbReference>
<keyword evidence="6 16" id="KW-0858">Xylan degradation</keyword>
<evidence type="ECO:0000313" key="17">
    <source>
        <dbReference type="Proteomes" id="UP000198778"/>
    </source>
</evidence>
<keyword evidence="10 13" id="KW-0119">Carbohydrate metabolism</keyword>
<keyword evidence="12 13" id="KW-0624">Polysaccharide degradation</keyword>
<keyword evidence="4" id="KW-0134">Cell wall</keyword>
<dbReference type="SUPFAM" id="SSF51445">
    <property type="entry name" value="(Trans)glycosidases"/>
    <property type="match status" value="1"/>
</dbReference>
<keyword evidence="5" id="KW-0964">Secreted</keyword>
<comment type="catalytic activity">
    <reaction evidence="1 13">
        <text>Endohydrolysis of (1-&gt;4)-beta-D-xylosidic linkages in xylans.</text>
        <dbReference type="EC" id="3.2.1.8"/>
    </reaction>
</comment>
<sequence>MKQVKRTVAAILGVTLAAPLGTGVVLADEHNPHALDVQSMQERFEDSFDIGAAVELYQLEGEHGEVLKHHYGSVVAENVMKPLYIQPEEGEFYWDDADQLVDFANEHDLDLRYHTLIWHSQVPEWFFIDENGNPMVEEEDPDQREANKELLLDRMETHIKTVVERYKDDVDAWDVLNEVVDDGGGLRESEWYQITGDEYIKRAFHAAREAGGEDAKLFLNDYNTEINPKRDDLYDLVERMLAEGVPIDGIGHQAHIQLDWPTIEETEESIRMFDSLGLETHITELDVSLYGYPPTPAFDTYADIPEEAFERQAERYHQLFTLYESLDDAITNITFWGIADDHTWLDDRAEEFNDGVGKDAPFVFDVDMHVKPAYWAMMSEEPATDEEMEEGVEPVVPEEDGDELPDTATNTPLYGLLGLMMAAMGAVLFKTRKKTETV</sequence>
<proteinExistence type="inferred from homology"/>
<feature type="chain" id="PRO_5011598136" description="Beta-xylanase" evidence="14">
    <location>
        <begin position="28"/>
        <end position="438"/>
    </location>
</feature>
<gene>
    <name evidence="16" type="ORF">SAMN04488053_11165</name>
</gene>
<evidence type="ECO:0000256" key="13">
    <source>
        <dbReference type="RuleBase" id="RU361174"/>
    </source>
</evidence>
<feature type="signal peptide" evidence="14">
    <location>
        <begin position="1"/>
        <end position="27"/>
    </location>
</feature>
<evidence type="ECO:0000313" key="16">
    <source>
        <dbReference type="EMBL" id="SDO33718.1"/>
    </source>
</evidence>
<dbReference type="GO" id="GO:0031176">
    <property type="term" value="F:endo-1,4-beta-xylanase activity"/>
    <property type="evidence" value="ECO:0007669"/>
    <property type="project" value="UniProtKB-EC"/>
</dbReference>
<comment type="subcellular location">
    <subcellularLocation>
        <location evidence="2">Secreted</location>
        <location evidence="2">Cell wall</location>
        <topology evidence="2">Peptidoglycan-anchor</topology>
    </subcellularLocation>
</comment>
<dbReference type="STRING" id="745820.SAMN04488053_11165"/>
<accession>A0A1H0IQP2</accession>
<evidence type="ECO:0000256" key="7">
    <source>
        <dbReference type="ARBA" id="ARBA00022729"/>
    </source>
</evidence>
<dbReference type="Proteomes" id="UP000198778">
    <property type="component" value="Unassembled WGS sequence"/>
</dbReference>
<evidence type="ECO:0000256" key="2">
    <source>
        <dbReference type="ARBA" id="ARBA00004168"/>
    </source>
</evidence>
<dbReference type="Gene3D" id="3.20.20.80">
    <property type="entry name" value="Glycosidases"/>
    <property type="match status" value="1"/>
</dbReference>
<evidence type="ECO:0000256" key="3">
    <source>
        <dbReference type="ARBA" id="ARBA00004851"/>
    </source>
</evidence>
<protein>
    <recommendedName>
        <fullName evidence="13">Beta-xylanase</fullName>
        <ecNumber evidence="13">3.2.1.8</ecNumber>
    </recommendedName>
</protein>
<reference evidence="17" key="1">
    <citation type="submission" date="2016-10" db="EMBL/GenBank/DDBJ databases">
        <authorList>
            <person name="Varghese N."/>
            <person name="Submissions S."/>
        </authorList>
    </citation>
    <scope>NUCLEOTIDE SEQUENCE [LARGE SCALE GENOMIC DNA]</scope>
    <source>
        <strain evidence="17">CGMCC 1.10369</strain>
    </source>
</reference>
<keyword evidence="17" id="KW-1185">Reference proteome</keyword>
<dbReference type="SMART" id="SM00633">
    <property type="entry name" value="Glyco_10"/>
    <property type="match status" value="1"/>
</dbReference>
<dbReference type="InterPro" id="IPR019931">
    <property type="entry name" value="LPXTG_anchor"/>
</dbReference>
<dbReference type="PRINTS" id="PR00134">
    <property type="entry name" value="GLHYDRLASE10"/>
</dbReference>
<evidence type="ECO:0000256" key="11">
    <source>
        <dbReference type="ARBA" id="ARBA00023295"/>
    </source>
</evidence>
<evidence type="ECO:0000256" key="14">
    <source>
        <dbReference type="SAM" id="SignalP"/>
    </source>
</evidence>
<evidence type="ECO:0000256" key="8">
    <source>
        <dbReference type="ARBA" id="ARBA00022801"/>
    </source>
</evidence>
<keyword evidence="7 14" id="KW-0732">Signal</keyword>
<name>A0A1H0IQP2_9BACI</name>
<dbReference type="GO" id="GO:0045493">
    <property type="term" value="P:xylan catabolic process"/>
    <property type="evidence" value="ECO:0007669"/>
    <property type="project" value="UniProtKB-KW"/>
</dbReference>
<dbReference type="RefSeq" id="WP_342028398.1">
    <property type="nucleotide sequence ID" value="NZ_FNIL01000011.1"/>
</dbReference>
<dbReference type="InterPro" id="IPR017853">
    <property type="entry name" value="GH"/>
</dbReference>
<comment type="similarity">
    <text evidence="13">Belongs to the glycosyl hydrolase 10 (cellulase F) family.</text>
</comment>
<evidence type="ECO:0000256" key="4">
    <source>
        <dbReference type="ARBA" id="ARBA00022512"/>
    </source>
</evidence>
<keyword evidence="8 13" id="KW-0378">Hydrolase</keyword>